<dbReference type="SUPFAM" id="SSF53448">
    <property type="entry name" value="Nucleotide-diphospho-sugar transferases"/>
    <property type="match status" value="1"/>
</dbReference>
<dbReference type="InterPro" id="IPR029044">
    <property type="entry name" value="Nucleotide-diphossugar_trans"/>
</dbReference>
<organism evidence="1">
    <name type="scientific">freshwater metagenome</name>
    <dbReference type="NCBI Taxonomy" id="449393"/>
    <lineage>
        <taxon>unclassified sequences</taxon>
        <taxon>metagenomes</taxon>
        <taxon>ecological metagenomes</taxon>
    </lineage>
</organism>
<accession>A0A6J6IIM2</accession>
<gene>
    <name evidence="1" type="ORF">UFOPK1909_00787</name>
</gene>
<reference evidence="1" key="1">
    <citation type="submission" date="2020-05" db="EMBL/GenBank/DDBJ databases">
        <authorList>
            <person name="Chiriac C."/>
            <person name="Salcher M."/>
            <person name="Ghai R."/>
            <person name="Kavagutti S V."/>
        </authorList>
    </citation>
    <scope>NUCLEOTIDE SEQUENCE</scope>
</reference>
<name>A0A6J6IIM2_9ZZZZ</name>
<proteinExistence type="predicted"/>
<protein>
    <submittedName>
        <fullName evidence="1">Unannotated protein</fullName>
    </submittedName>
</protein>
<evidence type="ECO:0000313" key="1">
    <source>
        <dbReference type="EMBL" id="CAB4624351.1"/>
    </source>
</evidence>
<dbReference type="EMBL" id="CAEZVD010000086">
    <property type="protein sequence ID" value="CAB4624351.1"/>
    <property type="molecule type" value="Genomic_DNA"/>
</dbReference>
<dbReference type="Gene3D" id="3.90.550.10">
    <property type="entry name" value="Spore Coat Polysaccharide Biosynthesis Protein SpsA, Chain A"/>
    <property type="match status" value="1"/>
</dbReference>
<dbReference type="AlphaFoldDB" id="A0A6J6IIM2"/>
<sequence>MTADGSAPTVGIVIPTTGSRPEYLPQALLSIREAGNAYVILVGKSGFDASKLLYANLIDEYLDEPTKDVASAINFGIRSMPESVKFVNWLGDDDLLTPGSLEISLGRITQSDEPALVFGGCTYIDHLGREIFTNKSGPWAATLMKFGPQLIPQPGALFRRDLFEKLGGLNSNLGWAFDFEFFLGLTEIGKSAYLPKVLAKFRWHPGSLSVGRRRESVNEASAVRKAHLPKYLLPISELWEWPVREATYVAGMRVSKRIKF</sequence>